<organism evidence="3 4">
    <name type="scientific">Sinomonas atrocyanea</name>
    <dbReference type="NCBI Taxonomy" id="37927"/>
    <lineage>
        <taxon>Bacteria</taxon>
        <taxon>Bacillati</taxon>
        <taxon>Actinomycetota</taxon>
        <taxon>Actinomycetes</taxon>
        <taxon>Micrococcales</taxon>
        <taxon>Micrococcaceae</taxon>
        <taxon>Sinomonas</taxon>
    </lineage>
</organism>
<dbReference type="EMBL" id="CP014518">
    <property type="protein sequence ID" value="AMM31908.1"/>
    <property type="molecule type" value="Genomic_DNA"/>
</dbReference>
<evidence type="ECO:0000313" key="4">
    <source>
        <dbReference type="Proteomes" id="UP000070134"/>
    </source>
</evidence>
<dbReference type="KEGG" id="satk:SA2016_1226"/>
<dbReference type="InterPro" id="IPR043129">
    <property type="entry name" value="ATPase_NBD"/>
</dbReference>
<dbReference type="PROSITE" id="PS01125">
    <property type="entry name" value="ROK"/>
    <property type="match status" value="1"/>
</dbReference>
<dbReference type="InterPro" id="IPR000835">
    <property type="entry name" value="HTH_MarR-typ"/>
</dbReference>
<reference evidence="3 4" key="1">
    <citation type="submission" date="2016-02" db="EMBL/GenBank/DDBJ databases">
        <title>Complete genome of Sinomonas atrocyanea KCTC 3377.</title>
        <authorList>
            <person name="Kim K.M."/>
        </authorList>
    </citation>
    <scope>NUCLEOTIDE SEQUENCE [LARGE SCALE GENOMIC DNA]</scope>
    <source>
        <strain evidence="3 4">KCTC 3377</strain>
    </source>
</reference>
<dbReference type="Proteomes" id="UP000070134">
    <property type="component" value="Chromosome"/>
</dbReference>
<dbReference type="Gene3D" id="1.10.10.10">
    <property type="entry name" value="Winged helix-like DNA-binding domain superfamily/Winged helix DNA-binding domain"/>
    <property type="match status" value="1"/>
</dbReference>
<comment type="similarity">
    <text evidence="1">Belongs to the ROK (NagC/XylR) family.</text>
</comment>
<keyword evidence="4" id="KW-1185">Reference proteome</keyword>
<dbReference type="InterPro" id="IPR000600">
    <property type="entry name" value="ROK"/>
</dbReference>
<sequence>MEAAGRLAFHLPAVKDPHRAELFSLVLRNEPLTRADLAELASLDQSTVTRTLKPLIDSGYVTESPAAPAGRGRPRRVIRVAVEKLCAVGIKIGPHAISGVLTDLGAKVIARQETAVDRPGPEEALAAVAELVGSLLDAVPGSRERALGIGVGVSGHVDPPTGTCRFSPILGWHDVDIATPLGRAAGLPVSVHNDVNTLAVAEYLFGAGREAEDFAVVTLGPGIGLGLVIGGRLHDGAEGLAGEFGHIPLLPEGPQCHCGRRGCLEALAGDDAIARAAGMPSVAAAADLARSGEGTAQRSARRAFRGAGEWIGRGLAVIDNILAPELILLSGEGIAAYDLLSEGIASGLGSCAFEGARALERLRIDSADVNLWARGAACLAIQRSLG</sequence>
<dbReference type="Pfam" id="PF00480">
    <property type="entry name" value="ROK"/>
    <property type="match status" value="1"/>
</dbReference>
<dbReference type="AlphaFoldDB" id="A0A126ZXL6"/>
<evidence type="ECO:0000256" key="1">
    <source>
        <dbReference type="ARBA" id="ARBA00006479"/>
    </source>
</evidence>
<feature type="domain" description="HTH marR-type" evidence="2">
    <location>
        <begin position="24"/>
        <end position="71"/>
    </location>
</feature>
<name>A0A126ZXL6_9MICC</name>
<dbReference type="InterPro" id="IPR036388">
    <property type="entry name" value="WH-like_DNA-bd_sf"/>
</dbReference>
<proteinExistence type="inferred from homology"/>
<dbReference type="CDD" id="cd00090">
    <property type="entry name" value="HTH_ARSR"/>
    <property type="match status" value="1"/>
</dbReference>
<dbReference type="SUPFAM" id="SSF53067">
    <property type="entry name" value="Actin-like ATPase domain"/>
    <property type="match status" value="1"/>
</dbReference>
<evidence type="ECO:0000313" key="3">
    <source>
        <dbReference type="EMBL" id="AMM31908.1"/>
    </source>
</evidence>
<gene>
    <name evidence="3" type="ORF">SA2016_1226</name>
</gene>
<dbReference type="GO" id="GO:0003700">
    <property type="term" value="F:DNA-binding transcription factor activity"/>
    <property type="evidence" value="ECO:0007669"/>
    <property type="project" value="InterPro"/>
</dbReference>
<dbReference type="STRING" id="37927.SA2016_1226"/>
<accession>A0A126ZXL6</accession>
<dbReference type="Gene3D" id="3.30.420.40">
    <property type="match status" value="2"/>
</dbReference>
<evidence type="ECO:0000259" key="2">
    <source>
        <dbReference type="Pfam" id="PF12802"/>
    </source>
</evidence>
<dbReference type="Pfam" id="PF12802">
    <property type="entry name" value="MarR_2"/>
    <property type="match status" value="1"/>
</dbReference>
<dbReference type="InterPro" id="IPR049874">
    <property type="entry name" value="ROK_cs"/>
</dbReference>
<dbReference type="InterPro" id="IPR011991">
    <property type="entry name" value="ArsR-like_HTH"/>
</dbReference>
<dbReference type="SUPFAM" id="SSF46785">
    <property type="entry name" value="Winged helix' DNA-binding domain"/>
    <property type="match status" value="1"/>
</dbReference>
<protein>
    <submittedName>
        <fullName evidence="3">ROK family transcriptional regulator</fullName>
    </submittedName>
</protein>
<dbReference type="PANTHER" id="PTHR18964">
    <property type="entry name" value="ROK (REPRESSOR, ORF, KINASE) FAMILY"/>
    <property type="match status" value="1"/>
</dbReference>
<dbReference type="PANTHER" id="PTHR18964:SF149">
    <property type="entry name" value="BIFUNCTIONAL UDP-N-ACETYLGLUCOSAMINE 2-EPIMERASE_N-ACETYLMANNOSAMINE KINASE"/>
    <property type="match status" value="1"/>
</dbReference>
<dbReference type="InterPro" id="IPR036390">
    <property type="entry name" value="WH_DNA-bd_sf"/>
</dbReference>